<geneLocation type="plasmid" evidence="5 6">
    <name>pBVIE03</name>
</geneLocation>
<sequence length="136" mass="15423">MATYGELEFRQIGYLAADPSFRKNGDQKVVNFRVLTNEVWKDKATQEERSRVEGFNYELWGEGAEHFAERMKKGRRVYVVGQPRNDSYEKEPGVTQYGVRIRVSRWQDLGAPSQDADGKSRQDAGGAGIQEGEAAF</sequence>
<feature type="region of interest" description="Disordered" evidence="4">
    <location>
        <begin position="110"/>
        <end position="136"/>
    </location>
</feature>
<dbReference type="PROSITE" id="PS50935">
    <property type="entry name" value="SSB"/>
    <property type="match status" value="1"/>
</dbReference>
<evidence type="ECO:0000313" key="5">
    <source>
        <dbReference type="EMBL" id="ABO60181.1"/>
    </source>
</evidence>
<name>A4JV78_BURVG</name>
<dbReference type="SMR" id="A4JV78"/>
<dbReference type="InterPro" id="IPR012340">
    <property type="entry name" value="NA-bd_OB-fold"/>
</dbReference>
<evidence type="ECO:0000313" key="6">
    <source>
        <dbReference type="Proteomes" id="UP000002287"/>
    </source>
</evidence>
<dbReference type="NCBIfam" id="TIGR00621">
    <property type="entry name" value="ssb"/>
    <property type="match status" value="1"/>
</dbReference>
<dbReference type="Gene3D" id="2.40.50.140">
    <property type="entry name" value="Nucleic acid-binding proteins"/>
    <property type="match status" value="1"/>
</dbReference>
<dbReference type="AlphaFoldDB" id="A4JV78"/>
<keyword evidence="1 2" id="KW-0238">DNA-binding</keyword>
<dbReference type="HOGENOM" id="CLU_1871546_0_0_4"/>
<accession>A4JV78</accession>
<gene>
    <name evidence="5" type="ordered locus">Bcep1808_7304</name>
</gene>
<proteinExistence type="predicted"/>
<dbReference type="KEGG" id="bvi:Bcep1808_7304"/>
<reference evidence="5 6" key="1">
    <citation type="submission" date="2007-03" db="EMBL/GenBank/DDBJ databases">
        <title>Complete sequence of plasmid pBVIE03 of Burkholderia vietnamiensis G4.</title>
        <authorList>
            <consortium name="US DOE Joint Genome Institute"/>
            <person name="Copeland A."/>
            <person name="Lucas S."/>
            <person name="Lapidus A."/>
            <person name="Barry K."/>
            <person name="Detter J.C."/>
            <person name="Glavina del Rio T."/>
            <person name="Hammon N."/>
            <person name="Israni S."/>
            <person name="Dalin E."/>
            <person name="Tice H."/>
            <person name="Pitluck S."/>
            <person name="Chain P."/>
            <person name="Malfatti S."/>
            <person name="Shin M."/>
            <person name="Vergez L."/>
            <person name="Schmutz J."/>
            <person name="Larimer F."/>
            <person name="Land M."/>
            <person name="Hauser L."/>
            <person name="Kyrpides N."/>
            <person name="Tiedje J."/>
            <person name="Richardson P."/>
        </authorList>
    </citation>
    <scope>NUCLEOTIDE SEQUENCE [LARGE SCALE GENOMIC DNA]</scope>
    <source>
        <strain evidence="6">G4 / LMG 22486</strain>
        <plasmid evidence="5 6">pBVIE03</plasmid>
    </source>
</reference>
<dbReference type="EMBL" id="CP000619">
    <property type="protein sequence ID" value="ABO60181.1"/>
    <property type="molecule type" value="Genomic_DNA"/>
</dbReference>
<evidence type="ECO:0000256" key="1">
    <source>
        <dbReference type="ARBA" id="ARBA00023125"/>
    </source>
</evidence>
<dbReference type="GO" id="GO:0006260">
    <property type="term" value="P:DNA replication"/>
    <property type="evidence" value="ECO:0007669"/>
    <property type="project" value="InterPro"/>
</dbReference>
<dbReference type="PIRSF" id="PIRSF002070">
    <property type="entry name" value="SSB"/>
    <property type="match status" value="1"/>
</dbReference>
<dbReference type="InterPro" id="IPR000424">
    <property type="entry name" value="Primosome_PriB/ssb"/>
</dbReference>
<dbReference type="CDD" id="cd04496">
    <property type="entry name" value="SSB_OBF"/>
    <property type="match status" value="1"/>
</dbReference>
<dbReference type="Pfam" id="PF00436">
    <property type="entry name" value="SSB"/>
    <property type="match status" value="1"/>
</dbReference>
<evidence type="ECO:0000256" key="3">
    <source>
        <dbReference type="RuleBase" id="RU000524"/>
    </source>
</evidence>
<dbReference type="InterPro" id="IPR011344">
    <property type="entry name" value="ssDNA-bd"/>
</dbReference>
<dbReference type="GO" id="GO:0003697">
    <property type="term" value="F:single-stranded DNA binding"/>
    <property type="evidence" value="ECO:0007669"/>
    <property type="project" value="InterPro"/>
</dbReference>
<evidence type="ECO:0000256" key="4">
    <source>
        <dbReference type="SAM" id="MobiDB-lite"/>
    </source>
</evidence>
<organism evidence="5 6">
    <name type="scientific">Burkholderia vietnamiensis (strain G4 / LMG 22486)</name>
    <name type="common">Burkholderia cepacia (strain R1808)</name>
    <dbReference type="NCBI Taxonomy" id="269482"/>
    <lineage>
        <taxon>Bacteria</taxon>
        <taxon>Pseudomonadati</taxon>
        <taxon>Pseudomonadota</taxon>
        <taxon>Betaproteobacteria</taxon>
        <taxon>Burkholderiales</taxon>
        <taxon>Burkholderiaceae</taxon>
        <taxon>Burkholderia</taxon>
        <taxon>Burkholderia cepacia complex</taxon>
    </lineage>
</organism>
<protein>
    <recommendedName>
        <fullName evidence="2 3">Single-stranded DNA-binding protein</fullName>
    </recommendedName>
</protein>
<dbReference type="SUPFAM" id="SSF50249">
    <property type="entry name" value="Nucleic acid-binding proteins"/>
    <property type="match status" value="1"/>
</dbReference>
<evidence type="ECO:0000256" key="2">
    <source>
        <dbReference type="PIRNR" id="PIRNR002070"/>
    </source>
</evidence>
<dbReference type="Proteomes" id="UP000002287">
    <property type="component" value="Plasmid pBVIE03"/>
</dbReference>
<keyword evidence="5" id="KW-0614">Plasmid</keyword>